<dbReference type="PANTHER" id="PTHR12226:SF2">
    <property type="entry name" value="MANNOSE-P-DOLICHOL UTILIZATION DEFECT 1 PROTEIN"/>
    <property type="match status" value="1"/>
</dbReference>
<dbReference type="AlphaFoldDB" id="A0A166SEU9"/>
<gene>
    <name evidence="10" type="ORF">CI238_01561</name>
</gene>
<dbReference type="InterPro" id="IPR016817">
    <property type="entry name" value="MannP-dilichol_defect-1"/>
</dbReference>
<evidence type="ECO:0000256" key="2">
    <source>
        <dbReference type="ARBA" id="ARBA00022448"/>
    </source>
</evidence>
<feature type="region of interest" description="Disordered" evidence="8">
    <location>
        <begin position="65"/>
        <end position="138"/>
    </location>
</feature>
<evidence type="ECO:0000256" key="6">
    <source>
        <dbReference type="ARBA" id="ARBA00023136"/>
    </source>
</evidence>
<accession>A0A166SEU9</accession>
<evidence type="ECO:0000256" key="4">
    <source>
        <dbReference type="ARBA" id="ARBA00022737"/>
    </source>
</evidence>
<protein>
    <submittedName>
        <fullName evidence="10">Mannose-p-dolichol utilization defect 1</fullName>
    </submittedName>
</protein>
<feature type="compositionally biased region" description="Low complexity" evidence="8">
    <location>
        <begin position="112"/>
        <end position="132"/>
    </location>
</feature>
<feature type="compositionally biased region" description="Low complexity" evidence="8">
    <location>
        <begin position="571"/>
        <end position="587"/>
    </location>
</feature>
<evidence type="ECO:0000256" key="9">
    <source>
        <dbReference type="SAM" id="Phobius"/>
    </source>
</evidence>
<dbReference type="Proteomes" id="UP000076584">
    <property type="component" value="Unassembled WGS sequence"/>
</dbReference>
<proteinExistence type="inferred from homology"/>
<organism evidence="10 11">
    <name type="scientific">Colletotrichum incanum</name>
    <name type="common">Soybean anthracnose fungus</name>
    <dbReference type="NCBI Taxonomy" id="1573173"/>
    <lineage>
        <taxon>Eukaryota</taxon>
        <taxon>Fungi</taxon>
        <taxon>Dikarya</taxon>
        <taxon>Ascomycota</taxon>
        <taxon>Pezizomycotina</taxon>
        <taxon>Sordariomycetes</taxon>
        <taxon>Hypocreomycetidae</taxon>
        <taxon>Glomerellales</taxon>
        <taxon>Glomerellaceae</taxon>
        <taxon>Colletotrichum</taxon>
        <taxon>Colletotrichum spaethianum species complex</taxon>
    </lineage>
</organism>
<keyword evidence="4" id="KW-0677">Repeat</keyword>
<keyword evidence="2" id="KW-0813">Transport</keyword>
<feature type="transmembrane region" description="Helical" evidence="9">
    <location>
        <begin position="419"/>
        <end position="440"/>
    </location>
</feature>
<dbReference type="PANTHER" id="PTHR12226">
    <property type="entry name" value="MANNOSE-P-DOLICHOL UTILIZATION DEFECT 1 LEC35 -RELATED"/>
    <property type="match status" value="1"/>
</dbReference>
<evidence type="ECO:0000256" key="5">
    <source>
        <dbReference type="ARBA" id="ARBA00022989"/>
    </source>
</evidence>
<reference evidence="10 11" key="1">
    <citation type="submission" date="2015-06" db="EMBL/GenBank/DDBJ databases">
        <title>Survival trade-offs in plant roots during colonization by closely related pathogenic and mutualistic fungi.</title>
        <authorList>
            <person name="Hacquard S."/>
            <person name="Kracher B."/>
            <person name="Hiruma K."/>
            <person name="Weinman A."/>
            <person name="Muench P."/>
            <person name="Garrido Oter R."/>
            <person name="Ver Loren van Themaat E."/>
            <person name="Dallerey J.-F."/>
            <person name="Damm U."/>
            <person name="Henrissat B."/>
            <person name="Lespinet O."/>
            <person name="Thon M."/>
            <person name="Kemen E."/>
            <person name="McHardy A.C."/>
            <person name="Schulze-Lefert P."/>
            <person name="O'Connell R.J."/>
        </authorList>
    </citation>
    <scope>NUCLEOTIDE SEQUENCE [LARGE SCALE GENOMIC DNA]</scope>
    <source>
        <strain evidence="10 11">MAFF 238704</strain>
    </source>
</reference>
<dbReference type="SMART" id="SM00679">
    <property type="entry name" value="CTNS"/>
    <property type="match status" value="2"/>
</dbReference>
<feature type="compositionally biased region" description="Low complexity" evidence="8">
    <location>
        <begin position="1"/>
        <end position="19"/>
    </location>
</feature>
<evidence type="ECO:0000256" key="7">
    <source>
        <dbReference type="ARBA" id="ARBA00038475"/>
    </source>
</evidence>
<keyword evidence="6 9" id="KW-0472">Membrane</keyword>
<evidence type="ECO:0000256" key="3">
    <source>
        <dbReference type="ARBA" id="ARBA00022692"/>
    </source>
</evidence>
<keyword evidence="11" id="KW-1185">Reference proteome</keyword>
<dbReference type="Pfam" id="PF04193">
    <property type="entry name" value="PQ-loop"/>
    <property type="match status" value="2"/>
</dbReference>
<evidence type="ECO:0000256" key="1">
    <source>
        <dbReference type="ARBA" id="ARBA00004141"/>
    </source>
</evidence>
<comment type="similarity">
    <text evidence="7">Belongs to the MPDU1 (TC 2.A.43.3) family.</text>
</comment>
<dbReference type="Gene3D" id="1.20.1280.290">
    <property type="match status" value="2"/>
</dbReference>
<dbReference type="InterPro" id="IPR006603">
    <property type="entry name" value="PQ-loop_rpt"/>
</dbReference>
<feature type="region of interest" description="Disordered" evidence="8">
    <location>
        <begin position="560"/>
        <end position="597"/>
    </location>
</feature>
<comment type="caution">
    <text evidence="10">The sequence shown here is derived from an EMBL/GenBank/DDBJ whole genome shotgun (WGS) entry which is preliminary data.</text>
</comment>
<feature type="transmembrane region" description="Helical" evidence="9">
    <location>
        <begin position="532"/>
        <end position="555"/>
    </location>
</feature>
<evidence type="ECO:0000313" key="10">
    <source>
        <dbReference type="EMBL" id="KZL70643.1"/>
    </source>
</evidence>
<dbReference type="STRING" id="1573173.A0A166SEU9"/>
<name>A0A166SEU9_COLIC</name>
<feature type="compositionally biased region" description="Basic and acidic residues" evidence="8">
    <location>
        <begin position="90"/>
        <end position="104"/>
    </location>
</feature>
<dbReference type="GO" id="GO:0016020">
    <property type="term" value="C:membrane"/>
    <property type="evidence" value="ECO:0007669"/>
    <property type="project" value="UniProtKB-SubCell"/>
</dbReference>
<dbReference type="EMBL" id="LFIW01002438">
    <property type="protein sequence ID" value="KZL70643.1"/>
    <property type="molecule type" value="Genomic_DNA"/>
</dbReference>
<feature type="compositionally biased region" description="Polar residues" evidence="8">
    <location>
        <begin position="208"/>
        <end position="218"/>
    </location>
</feature>
<evidence type="ECO:0000256" key="8">
    <source>
        <dbReference type="SAM" id="MobiDB-lite"/>
    </source>
</evidence>
<feature type="region of interest" description="Disordered" evidence="8">
    <location>
        <begin position="1"/>
        <end position="29"/>
    </location>
</feature>
<keyword evidence="3 9" id="KW-0812">Transmembrane</keyword>
<evidence type="ECO:0000313" key="11">
    <source>
        <dbReference type="Proteomes" id="UP000076584"/>
    </source>
</evidence>
<dbReference type="FunFam" id="1.20.1280.290:FF:000006">
    <property type="entry name" value="mannose-P-dolichol utilization defect 1 protein"/>
    <property type="match status" value="1"/>
</dbReference>
<comment type="subcellular location">
    <subcellularLocation>
        <location evidence="1">Membrane</location>
        <topology evidence="1">Multi-pass membrane protein</topology>
    </subcellularLocation>
</comment>
<feature type="transmembrane region" description="Helical" evidence="9">
    <location>
        <begin position="447"/>
        <end position="469"/>
    </location>
</feature>
<sequence>MRRSPSASPSSTLSKTPSLGMSAPRVFKGREEEMTMEELAASGAAAKAKIAKRDSDDEEISLVQSDITASPAAGTQPAVAEAKKRKAGRPQKESRATKKLKEAVNPEAAVESSQSALPSAETSSSSYYGVSEPPSPTNRKIARVCKHAKTVPNQETTSVAQTYSCAQGLTQNGTDTNMRDGDDDNDDGKKGITPEPVSVPKKRGRPPQTKTPILTNTTDKGKSISIRRRAASARLLILLNKRQAETNQCGLIDSIRPTRISTRNNPEKYTPVKVPLAKAAPAKKVRNLRHTRHNYHRVSPPVGRSLITATMDAVRSALQPVTHNLPAPIRDLGVSIIGEQCYKSLLLDINVEDVDCIKLGLSKGVGLGIVGVSSIVKLPQIRKLTASQSGEGISVLSYLLETASYIVSLAYNYRNQFPFSTYGETALIMGQNVIITVLVLNYTRRAGLAAVFVTALAAAVAALFTGTVVDMQTLGYLQAGAGVLSVASKVPQILAIWQEGGTGQLSAFAVFNYLAGSLSRIFTTLQEVDDKLILYNFIAGFLLNAVLASQMAYYWNAPSKKAKGKQKVPVAAAPSPSTGSSTATSAPKKGPSTRRRA</sequence>
<feature type="region of interest" description="Disordered" evidence="8">
    <location>
        <begin position="169"/>
        <end position="221"/>
    </location>
</feature>
<keyword evidence="5 9" id="KW-1133">Transmembrane helix</keyword>